<comment type="caution">
    <text evidence="3">The sequence shown here is derived from an EMBL/GenBank/DDBJ whole genome shotgun (WGS) entry which is preliminary data.</text>
</comment>
<accession>A0A9P1CR85</accession>
<dbReference type="EMBL" id="CAMXCT010002282">
    <property type="protein sequence ID" value="CAI3997052.1"/>
    <property type="molecule type" value="Genomic_DNA"/>
</dbReference>
<name>A0A9P1CR85_9DINO</name>
<feature type="coiled-coil region" evidence="1">
    <location>
        <begin position="513"/>
        <end position="544"/>
    </location>
</feature>
<feature type="compositionally biased region" description="Polar residues" evidence="2">
    <location>
        <begin position="580"/>
        <end position="590"/>
    </location>
</feature>
<keyword evidence="5" id="KW-1185">Reference proteome</keyword>
<gene>
    <name evidence="3" type="ORF">C1SCF055_LOCUS23473</name>
</gene>
<feature type="region of interest" description="Disordered" evidence="2">
    <location>
        <begin position="455"/>
        <end position="495"/>
    </location>
</feature>
<evidence type="ECO:0000313" key="4">
    <source>
        <dbReference type="EMBL" id="CAL4784364.1"/>
    </source>
</evidence>
<feature type="compositionally biased region" description="Basic residues" evidence="2">
    <location>
        <begin position="483"/>
        <end position="493"/>
    </location>
</feature>
<dbReference type="EMBL" id="CAMXCT030002282">
    <property type="protein sequence ID" value="CAL4784364.1"/>
    <property type="molecule type" value="Genomic_DNA"/>
</dbReference>
<evidence type="ECO:0000256" key="2">
    <source>
        <dbReference type="SAM" id="MobiDB-lite"/>
    </source>
</evidence>
<reference evidence="4 5" key="2">
    <citation type="submission" date="2024-05" db="EMBL/GenBank/DDBJ databases">
        <authorList>
            <person name="Chen Y."/>
            <person name="Shah S."/>
            <person name="Dougan E. K."/>
            <person name="Thang M."/>
            <person name="Chan C."/>
        </authorList>
    </citation>
    <scope>NUCLEOTIDE SEQUENCE [LARGE SCALE GENOMIC DNA]</scope>
</reference>
<protein>
    <submittedName>
        <fullName evidence="3">Uncharacterized protein</fullName>
    </submittedName>
</protein>
<feature type="compositionally biased region" description="Basic residues" evidence="2">
    <location>
        <begin position="121"/>
        <end position="131"/>
    </location>
</feature>
<feature type="region of interest" description="Disordered" evidence="2">
    <location>
        <begin position="580"/>
        <end position="601"/>
    </location>
</feature>
<sequence>MCSLADSLDRSSLEMSEDAFAENAENLETQDSQEAPETMDQKAECSPAEVANLDPDKDQAKHPTDEEVPDPEPPLKKQKMDSESPQVDAELSLVLESDAGMISPSEVGSPSGMPPPPPPKSRGKGKKGKGGKMHDKNHSASDAPLSQALVLASELSDEIAPSVTSTTSRTKGQGKGQKKASKTNSRYCKGDGFYYSPEDMAPKSAFCFRCKYCMDVLTKLAKSERRPEWISEIKSNEKVLQNIIRKYKEQTGDGIARKRNFKGKLMSTLQETAAKSRVLYNTEMEMMTEDAWQQFAMTEAGGRLSKAAATAQWAEWKCQVESEDAPEDLIFDYKRGLRIAVATKDTVHFQSDSRLDEEIEKSKKLQVREKDCKQITEEGLAKKRKELTMDHDRMLAGDDGLADSSSACVAGNLVRGSASCSDSVAADGSSAFQGRFQEVNWKELECLSNVAEIATDGNEPAPKVSEEARAGDGDEELGDGANKRGKGKGKGKKQAWDKERIVAAKIRSDLSALEDLERSINTKKQDAEKVTKELEEKSAECKTEVAVEHNLLVRRLAFVDLVLGADKFALSHKIRSLKEAQSAQEETATVPSKPVADMPPTSSYESLLTIAREQAKARTAERKPLVELASATRVATAELKKAITAFGARLSKRVPSAGAAKSKKDKDKDSLPLIIEMGMEKGSQISHMTKSKLSEILSDPEKEKKFIAMGSWSMPFLIKAEEDQQQVFHSETMKSALQTFKHAILRTKFSRLVDSDELYVVTQGPDDLLYLPAGTGQNVEFAHT</sequence>
<feature type="compositionally biased region" description="Polar residues" evidence="2">
    <location>
        <begin position="26"/>
        <end position="35"/>
    </location>
</feature>
<organism evidence="3">
    <name type="scientific">Cladocopium goreaui</name>
    <dbReference type="NCBI Taxonomy" id="2562237"/>
    <lineage>
        <taxon>Eukaryota</taxon>
        <taxon>Sar</taxon>
        <taxon>Alveolata</taxon>
        <taxon>Dinophyceae</taxon>
        <taxon>Suessiales</taxon>
        <taxon>Symbiodiniaceae</taxon>
        <taxon>Cladocopium</taxon>
    </lineage>
</organism>
<keyword evidence="1" id="KW-0175">Coiled coil</keyword>
<evidence type="ECO:0000256" key="1">
    <source>
        <dbReference type="SAM" id="Coils"/>
    </source>
</evidence>
<proteinExistence type="predicted"/>
<dbReference type="Proteomes" id="UP001152797">
    <property type="component" value="Unassembled WGS sequence"/>
</dbReference>
<dbReference type="EMBL" id="CAMXCT020002282">
    <property type="protein sequence ID" value="CAL1150427.1"/>
    <property type="molecule type" value="Genomic_DNA"/>
</dbReference>
<feature type="compositionally biased region" description="Basic and acidic residues" evidence="2">
    <location>
        <begin position="54"/>
        <end position="65"/>
    </location>
</feature>
<feature type="region of interest" description="Disordered" evidence="2">
    <location>
        <begin position="1"/>
        <end position="143"/>
    </location>
</feature>
<evidence type="ECO:0000313" key="5">
    <source>
        <dbReference type="Proteomes" id="UP001152797"/>
    </source>
</evidence>
<evidence type="ECO:0000313" key="3">
    <source>
        <dbReference type="EMBL" id="CAI3997052.1"/>
    </source>
</evidence>
<feature type="compositionally biased region" description="Basic and acidic residues" evidence="2">
    <location>
        <begin position="73"/>
        <end position="82"/>
    </location>
</feature>
<dbReference type="AlphaFoldDB" id="A0A9P1CR85"/>
<reference evidence="3" key="1">
    <citation type="submission" date="2022-10" db="EMBL/GenBank/DDBJ databases">
        <authorList>
            <person name="Chen Y."/>
            <person name="Dougan E. K."/>
            <person name="Chan C."/>
            <person name="Rhodes N."/>
            <person name="Thang M."/>
        </authorList>
    </citation>
    <scope>NUCLEOTIDE SEQUENCE</scope>
</reference>
<feature type="region of interest" description="Disordered" evidence="2">
    <location>
        <begin position="158"/>
        <end position="184"/>
    </location>
</feature>